<keyword evidence="2" id="KW-1185">Reference proteome</keyword>
<dbReference type="Gene3D" id="2.30.30.830">
    <property type="match status" value="1"/>
</dbReference>
<accession>A0A0S3QRI9</accession>
<dbReference type="InterPro" id="IPR007446">
    <property type="entry name" value="PilP"/>
</dbReference>
<dbReference type="AlphaFoldDB" id="A0A0S3QRI9"/>
<evidence type="ECO:0000313" key="2">
    <source>
        <dbReference type="Proteomes" id="UP000063234"/>
    </source>
</evidence>
<proteinExistence type="predicted"/>
<organism evidence="1 2">
    <name type="scientific">Thermosulfidibacter takaii (strain DSM 17441 / JCM 13301 / NBRC 103674 / ABI70S6)</name>
    <dbReference type="NCBI Taxonomy" id="1298851"/>
    <lineage>
        <taxon>Bacteria</taxon>
        <taxon>Pseudomonadati</taxon>
        <taxon>Thermosulfidibacterota</taxon>
        <taxon>Thermosulfidibacteria</taxon>
        <taxon>Thermosulfidibacterales</taxon>
        <taxon>Thermosulfidibacteraceae</taxon>
    </lineage>
</organism>
<dbReference type="OrthoDB" id="9788988at2"/>
<gene>
    <name evidence="1" type="ORF">TST_0142</name>
</gene>
<dbReference type="STRING" id="1298851.TST_0142"/>
<name>A0A0S3QRI9_THET7</name>
<dbReference type="Pfam" id="PF04351">
    <property type="entry name" value="PilP"/>
    <property type="match status" value="1"/>
</dbReference>
<evidence type="ECO:0008006" key="3">
    <source>
        <dbReference type="Google" id="ProtNLM"/>
    </source>
</evidence>
<dbReference type="RefSeq" id="WP_068548726.1">
    <property type="nucleotide sequence ID" value="NZ_AP013035.1"/>
</dbReference>
<protein>
    <recommendedName>
        <fullName evidence="3">Type IV pilus assembly protein PilP</fullName>
    </recommendedName>
</protein>
<dbReference type="EMBL" id="AP013035">
    <property type="protein sequence ID" value="BAT70952.1"/>
    <property type="molecule type" value="Genomic_DNA"/>
</dbReference>
<sequence>MRVGVVILLVFFGVSIVYAKSNIFAPPPVVVKKPEENIMVNTNNPLQRYRLEAYQLKGIVVTNGWRKAVIVTPDKRTFFVQVGDYLGNRGEKIVDIRPDAIVLKRGDKVIVIPLKKKSSL</sequence>
<reference evidence="2" key="1">
    <citation type="journal article" date="2018" name="Science">
        <title>A primordial and reversible TCA cycle in a facultatively chemolithoautotrophic thermophile.</title>
        <authorList>
            <person name="Nunoura T."/>
            <person name="Chikaraishi Y."/>
            <person name="Izaki R."/>
            <person name="Suwa T."/>
            <person name="Sato T."/>
            <person name="Harada T."/>
            <person name="Mori K."/>
            <person name="Kato Y."/>
            <person name="Miyazaki M."/>
            <person name="Shimamura S."/>
            <person name="Yanagawa K."/>
            <person name="Shuto A."/>
            <person name="Ohkouchi N."/>
            <person name="Fujita N."/>
            <person name="Takaki Y."/>
            <person name="Atomi H."/>
            <person name="Takai K."/>
        </authorList>
    </citation>
    <scope>NUCLEOTIDE SEQUENCE [LARGE SCALE GENOMIC DNA]</scope>
    <source>
        <strain evidence="2">DSM 17441 / JCM 13301 / NBRC 103674 / ABI70S6</strain>
    </source>
</reference>
<dbReference type="KEGG" id="ttk:TST_0142"/>
<evidence type="ECO:0000313" key="1">
    <source>
        <dbReference type="EMBL" id="BAT70952.1"/>
    </source>
</evidence>
<dbReference type="Proteomes" id="UP000063234">
    <property type="component" value="Chromosome"/>
</dbReference>